<keyword evidence="8 9" id="KW-0472">Membrane</keyword>
<evidence type="ECO:0000256" key="3">
    <source>
        <dbReference type="ARBA" id="ARBA00022448"/>
    </source>
</evidence>
<proteinExistence type="inferred from homology"/>
<dbReference type="PANTHER" id="PTHR15959">
    <property type="entry name" value="SYNTAXIN-18"/>
    <property type="match status" value="1"/>
</dbReference>
<keyword evidence="4 9" id="KW-0812">Transmembrane</keyword>
<sequence>QQDKPESKFYDDITRKIDNFDLTTTSYTEILRKEREFSTLWTQTLQFFAKIELDASSDQQNFFDGVRAIIQLKLDDKNEIIQQKKRRFINKNIELEPEKPKIVLKTQNNQNLDKKNKQILQQDNKFEQQLEKTKKYLLDIKQIQNRISSNLISQTESIEQIYRKSKNTHVNVKGTNKLLKTNKEKKRLLRRILFIWLLCLSFLMLFLHFSK</sequence>
<dbReference type="EMBL" id="LGUB01001412">
    <property type="protein sequence ID" value="KRH91898.1"/>
    <property type="molecule type" value="Genomic_DNA"/>
</dbReference>
<evidence type="ECO:0000256" key="6">
    <source>
        <dbReference type="ARBA" id="ARBA00022989"/>
    </source>
</evidence>
<reference evidence="11 12" key="1">
    <citation type="submission" date="2015-07" db="EMBL/GenBank/DDBJ databases">
        <title>The genome of Pseudoloma neurophilia, a relevant intracellular parasite of the zebrafish.</title>
        <authorList>
            <person name="Ndikumana S."/>
            <person name="Pelin A."/>
            <person name="Sanders J."/>
            <person name="Corradi N."/>
        </authorList>
    </citation>
    <scope>NUCLEOTIDE SEQUENCE [LARGE SCALE GENOMIC DNA]</scope>
    <source>
        <strain evidence="11 12">MK1</strain>
    </source>
</reference>
<evidence type="ECO:0000256" key="1">
    <source>
        <dbReference type="ARBA" id="ARBA00004211"/>
    </source>
</evidence>
<keyword evidence="3" id="KW-0813">Transport</keyword>
<keyword evidence="7" id="KW-0175">Coiled coil</keyword>
<evidence type="ECO:0000259" key="10">
    <source>
        <dbReference type="PROSITE" id="PS50192"/>
    </source>
</evidence>
<accession>A0A0R0LRC5</accession>
<dbReference type="GO" id="GO:0006890">
    <property type="term" value="P:retrograde vesicle-mediated transport, Golgi to endoplasmic reticulum"/>
    <property type="evidence" value="ECO:0007669"/>
    <property type="project" value="TreeGrafter"/>
</dbReference>
<comment type="similarity">
    <text evidence="2">Belongs to the syntaxin family.</text>
</comment>
<organism evidence="11 12">
    <name type="scientific">Pseudoloma neurophilia</name>
    <dbReference type="NCBI Taxonomy" id="146866"/>
    <lineage>
        <taxon>Eukaryota</taxon>
        <taxon>Fungi</taxon>
        <taxon>Fungi incertae sedis</taxon>
        <taxon>Microsporidia</taxon>
        <taxon>Pseudoloma</taxon>
    </lineage>
</organism>
<keyword evidence="6 9" id="KW-1133">Transmembrane helix</keyword>
<dbReference type="Gene3D" id="1.20.5.110">
    <property type="match status" value="1"/>
</dbReference>
<evidence type="ECO:0000256" key="2">
    <source>
        <dbReference type="ARBA" id="ARBA00009063"/>
    </source>
</evidence>
<dbReference type="Proteomes" id="UP000051530">
    <property type="component" value="Unassembled WGS sequence"/>
</dbReference>
<dbReference type="GO" id="GO:0015031">
    <property type="term" value="P:protein transport"/>
    <property type="evidence" value="ECO:0007669"/>
    <property type="project" value="UniProtKB-KW"/>
</dbReference>
<evidence type="ECO:0000256" key="7">
    <source>
        <dbReference type="ARBA" id="ARBA00023054"/>
    </source>
</evidence>
<evidence type="ECO:0000256" key="4">
    <source>
        <dbReference type="ARBA" id="ARBA00022692"/>
    </source>
</evidence>
<keyword evidence="12" id="KW-1185">Reference proteome</keyword>
<dbReference type="OrthoDB" id="2189922at2759"/>
<dbReference type="PANTHER" id="PTHR15959:SF0">
    <property type="entry name" value="SYNTAXIN-18"/>
    <property type="match status" value="1"/>
</dbReference>
<evidence type="ECO:0000313" key="12">
    <source>
        <dbReference type="Proteomes" id="UP000051530"/>
    </source>
</evidence>
<dbReference type="AlphaFoldDB" id="A0A0R0LRC5"/>
<evidence type="ECO:0000313" key="11">
    <source>
        <dbReference type="EMBL" id="KRH91898.1"/>
    </source>
</evidence>
<feature type="domain" description="T-SNARE coiled-coil homology" evidence="10">
    <location>
        <begin position="120"/>
        <end position="182"/>
    </location>
</feature>
<dbReference type="InterPro" id="IPR000727">
    <property type="entry name" value="T_SNARE_dom"/>
</dbReference>
<feature type="transmembrane region" description="Helical" evidence="9">
    <location>
        <begin position="188"/>
        <end position="209"/>
    </location>
</feature>
<evidence type="ECO:0000256" key="9">
    <source>
        <dbReference type="SAM" id="Phobius"/>
    </source>
</evidence>
<evidence type="ECO:0000256" key="8">
    <source>
        <dbReference type="ARBA" id="ARBA00023136"/>
    </source>
</evidence>
<dbReference type="PROSITE" id="PS50192">
    <property type="entry name" value="T_SNARE"/>
    <property type="match status" value="1"/>
</dbReference>
<protein>
    <submittedName>
        <fullName evidence="11">SNARE protein Syntaxin 18/UFE1</fullName>
    </submittedName>
</protein>
<dbReference type="GO" id="GO:0005783">
    <property type="term" value="C:endoplasmic reticulum"/>
    <property type="evidence" value="ECO:0007669"/>
    <property type="project" value="TreeGrafter"/>
</dbReference>
<comment type="subcellular location">
    <subcellularLocation>
        <location evidence="1">Membrane</location>
        <topology evidence="1">Single-pass type IV membrane protein</topology>
    </subcellularLocation>
</comment>
<name>A0A0R0LRC5_9MICR</name>
<evidence type="ECO:0000256" key="5">
    <source>
        <dbReference type="ARBA" id="ARBA00022927"/>
    </source>
</evidence>
<feature type="non-terminal residue" evidence="11">
    <location>
        <position position="1"/>
    </location>
</feature>
<dbReference type="GO" id="GO:0031201">
    <property type="term" value="C:SNARE complex"/>
    <property type="evidence" value="ECO:0007669"/>
    <property type="project" value="TreeGrafter"/>
</dbReference>
<gene>
    <name evidence="11" type="ORF">M153_19532000649</name>
</gene>
<comment type="caution">
    <text evidence="11">The sequence shown here is derived from an EMBL/GenBank/DDBJ whole genome shotgun (WGS) entry which is preliminary data.</text>
</comment>
<dbReference type="VEuPathDB" id="MicrosporidiaDB:M153_19532000649"/>
<keyword evidence="5" id="KW-0653">Protein transport</keyword>